<accession>A0ABQ0DLU4</accession>
<evidence type="ECO:0000256" key="1">
    <source>
        <dbReference type="SAM" id="SignalP"/>
    </source>
</evidence>
<dbReference type="EMBL" id="BAAFRS010000162">
    <property type="protein sequence ID" value="GAB1223825.1"/>
    <property type="molecule type" value="Genomic_DNA"/>
</dbReference>
<keyword evidence="3" id="KW-1185">Reference proteome</keyword>
<feature type="signal peptide" evidence="1">
    <location>
        <begin position="1"/>
        <end position="16"/>
    </location>
</feature>
<evidence type="ECO:0000313" key="3">
    <source>
        <dbReference type="Proteomes" id="UP001628156"/>
    </source>
</evidence>
<evidence type="ECO:0000313" key="2">
    <source>
        <dbReference type="EMBL" id="GAB1223825.1"/>
    </source>
</evidence>
<feature type="chain" id="PRO_5046376517" description="SH3 domain containing protein" evidence="1">
    <location>
        <begin position="17"/>
        <end position="141"/>
    </location>
</feature>
<evidence type="ECO:0008006" key="4">
    <source>
        <dbReference type="Google" id="ProtNLM"/>
    </source>
</evidence>
<gene>
    <name evidence="2" type="ORF">ENUP19_0162G0017</name>
</gene>
<sequence length="141" mass="16189">MKFSVIVVLFVITCYSYQYICVQTIEKNDDPDIAAIEITTVDRCITQHGKIVVRNLKGAITEIKVGDVVYPVSSTSNYQEIGVLDGYFPVRVIKRTVENICYYRQFEVTIHSKNVCDPYYVYLVKTKEMVFEDDTTNSTES</sequence>
<proteinExistence type="predicted"/>
<organism evidence="2 3">
    <name type="scientific">Entamoeba nuttalli</name>
    <dbReference type="NCBI Taxonomy" id="412467"/>
    <lineage>
        <taxon>Eukaryota</taxon>
        <taxon>Amoebozoa</taxon>
        <taxon>Evosea</taxon>
        <taxon>Archamoebae</taxon>
        <taxon>Mastigamoebida</taxon>
        <taxon>Entamoebidae</taxon>
        <taxon>Entamoeba</taxon>
    </lineage>
</organism>
<keyword evidence="1" id="KW-0732">Signal</keyword>
<protein>
    <recommendedName>
        <fullName evidence="4">SH3 domain containing protein</fullName>
    </recommendedName>
</protein>
<dbReference type="Proteomes" id="UP001628156">
    <property type="component" value="Unassembled WGS sequence"/>
</dbReference>
<comment type="caution">
    <text evidence="2">The sequence shown here is derived from an EMBL/GenBank/DDBJ whole genome shotgun (WGS) entry which is preliminary data.</text>
</comment>
<name>A0ABQ0DLU4_9EUKA</name>
<reference evidence="2 3" key="1">
    <citation type="journal article" date="2019" name="PLoS Negl. Trop. Dis.">
        <title>Whole genome sequencing of Entamoeba nuttalli reveals mammalian host-related molecular signatures and a novel octapeptide-repeat surface protein.</title>
        <authorList>
            <person name="Tanaka M."/>
            <person name="Makiuchi T."/>
            <person name="Komiyama T."/>
            <person name="Shiina T."/>
            <person name="Osaki K."/>
            <person name="Tachibana H."/>
        </authorList>
    </citation>
    <scope>NUCLEOTIDE SEQUENCE [LARGE SCALE GENOMIC DNA]</scope>
    <source>
        <strain evidence="2 3">P19-061405</strain>
    </source>
</reference>